<evidence type="ECO:0000256" key="5">
    <source>
        <dbReference type="SAM" id="MobiDB-lite"/>
    </source>
</evidence>
<keyword evidence="6" id="KW-0732">Signal</keyword>
<feature type="domain" description="TonB-dependent receptor-like beta-barrel" evidence="7">
    <location>
        <begin position="255"/>
        <end position="777"/>
    </location>
</feature>
<dbReference type="RefSeq" id="WP_422918974.1">
    <property type="nucleotide sequence ID" value="NZ_JAMZEJ010000003.1"/>
</dbReference>
<keyword evidence="4" id="KW-0798">TonB box</keyword>
<evidence type="ECO:0000259" key="8">
    <source>
        <dbReference type="Pfam" id="PF07715"/>
    </source>
</evidence>
<sequence length="827" mass="89834">MLTRTCLSLLLASTAMTAISAVAEAQSAHTGRAAVASDGKSAAGGNDAESVTVTGRSARQRSPGGGLMRIETAPKAVQTVTRDFIAKQSPTTNGQQLLKMLPSANVSDADPFGLWSGQSIIRGLSSSQVGWLLDGAPLNDIGGGQFYANEVLEAEDLDSVSLQPGSVNLDAPVVNASAGLVNFTMKDPAYRPGGLFDLSFGSYKAQREFLRLDSGDIRNTGIRAMFAFSYTHANAWRGPGGAAKKHYDFKLVKDWNNGSHVGLTVSYNSQVNSNYNYPTANQYNGSGYNNTVNPMNYVVNGNSNSFAATYAGVNSNGANFYQLRQNPFENVVASAPSTLVINSRLKIDDTPYFWHGVGNGTGASLLTENAGPGRAGGTATNPVGTFYGNRLVNLDLNGDGRINRGQAIALTPSNQEQFRPGNTVKVSYDLDRHNQLTAGWWYEYSNLLQYSPVSLVNQQTGISGDIWGKHYTYLLPNGQPYYTRNFLTLTQVNMLFIGDHAKYFDDHLTVDAGFKEAMVTRRTYNYIPGTTYNRNINDAQPLPQLGISWQFNKRHQIYVTGSTNFRTPSNTSLVDYISGTSGLFTQRGGDSRSEYSISEEVGYRYNGDFLVGSISFFNYNFTNRQIGLNFLDAGGAPFSQTVNAGGQTSRGVDVQVSTLPILYHLRPYATFEYLDARIDNNLQATGTLRGKSVVDYLPTTGKVAVQSPHVQAGLGLDYDDGHLFGGVDLKYVGQQYSTFMNDEKMPDYVTNSVYGGYRFHRYGVLKAPQIQLNLLNLTGATFRNGVYTVQNNARPTKGVFGSTIAASTPAYYLQPGFAAICTLSTAF</sequence>
<name>A0ABT1VV59_9PROT</name>
<dbReference type="InterPro" id="IPR037066">
    <property type="entry name" value="Plug_dom_sf"/>
</dbReference>
<dbReference type="InterPro" id="IPR012910">
    <property type="entry name" value="Plug_dom"/>
</dbReference>
<feature type="region of interest" description="Disordered" evidence="5">
    <location>
        <begin position="37"/>
        <end position="67"/>
    </location>
</feature>
<dbReference type="Pfam" id="PF00593">
    <property type="entry name" value="TonB_dep_Rec_b-barrel"/>
    <property type="match status" value="1"/>
</dbReference>
<evidence type="ECO:0000256" key="1">
    <source>
        <dbReference type="ARBA" id="ARBA00004442"/>
    </source>
</evidence>
<organism evidence="9 10">
    <name type="scientific">Rhizosaccharibacter radicis</name>
    <dbReference type="NCBI Taxonomy" id="2782605"/>
    <lineage>
        <taxon>Bacteria</taxon>
        <taxon>Pseudomonadati</taxon>
        <taxon>Pseudomonadota</taxon>
        <taxon>Alphaproteobacteria</taxon>
        <taxon>Acetobacterales</taxon>
        <taxon>Acetobacteraceae</taxon>
        <taxon>Rhizosaccharibacter</taxon>
    </lineage>
</organism>
<dbReference type="InterPro" id="IPR036942">
    <property type="entry name" value="Beta-barrel_TonB_sf"/>
</dbReference>
<evidence type="ECO:0000256" key="4">
    <source>
        <dbReference type="RuleBase" id="RU003357"/>
    </source>
</evidence>
<reference evidence="9 10" key="1">
    <citation type="submission" date="2022-06" db="EMBL/GenBank/DDBJ databases">
        <title>Rhizosaccharibacter gen. nov. sp. nov. KSS12, endophytic bacteria isolated from sugarcane.</title>
        <authorList>
            <person name="Pitiwittayakul N."/>
        </authorList>
    </citation>
    <scope>NUCLEOTIDE SEQUENCE [LARGE SCALE GENOMIC DNA]</scope>
    <source>
        <strain evidence="9 10">KSS12</strain>
    </source>
</reference>
<proteinExistence type="inferred from homology"/>
<feature type="domain" description="TonB-dependent receptor plug" evidence="8">
    <location>
        <begin position="71"/>
        <end position="166"/>
    </location>
</feature>
<evidence type="ECO:0000256" key="2">
    <source>
        <dbReference type="ARBA" id="ARBA00023136"/>
    </source>
</evidence>
<evidence type="ECO:0000256" key="3">
    <source>
        <dbReference type="ARBA" id="ARBA00023237"/>
    </source>
</evidence>
<dbReference type="InterPro" id="IPR000531">
    <property type="entry name" value="Beta-barrel_TonB"/>
</dbReference>
<dbReference type="Gene3D" id="2.170.130.10">
    <property type="entry name" value="TonB-dependent receptor, plug domain"/>
    <property type="match status" value="1"/>
</dbReference>
<keyword evidence="9" id="KW-0675">Receptor</keyword>
<dbReference type="Proteomes" id="UP001524547">
    <property type="component" value="Unassembled WGS sequence"/>
</dbReference>
<dbReference type="EMBL" id="JAMZEJ010000003">
    <property type="protein sequence ID" value="MCQ8240227.1"/>
    <property type="molecule type" value="Genomic_DNA"/>
</dbReference>
<comment type="caution">
    <text evidence="9">The sequence shown here is derived from an EMBL/GenBank/DDBJ whole genome shotgun (WGS) entry which is preliminary data.</text>
</comment>
<gene>
    <name evidence="9" type="ORF">NFI88_05145</name>
</gene>
<keyword evidence="3" id="KW-0998">Cell outer membrane</keyword>
<evidence type="ECO:0000313" key="9">
    <source>
        <dbReference type="EMBL" id="MCQ8240227.1"/>
    </source>
</evidence>
<dbReference type="Gene3D" id="2.40.170.20">
    <property type="entry name" value="TonB-dependent receptor, beta-barrel domain"/>
    <property type="match status" value="1"/>
</dbReference>
<evidence type="ECO:0000256" key="6">
    <source>
        <dbReference type="SAM" id="SignalP"/>
    </source>
</evidence>
<keyword evidence="10" id="KW-1185">Reference proteome</keyword>
<accession>A0ABT1VV59</accession>
<evidence type="ECO:0000313" key="10">
    <source>
        <dbReference type="Proteomes" id="UP001524547"/>
    </source>
</evidence>
<protein>
    <submittedName>
        <fullName evidence="9">TonB-dependent receptor</fullName>
    </submittedName>
</protein>
<dbReference type="Pfam" id="PF07715">
    <property type="entry name" value="Plug"/>
    <property type="match status" value="1"/>
</dbReference>
<dbReference type="SUPFAM" id="SSF56935">
    <property type="entry name" value="Porins"/>
    <property type="match status" value="1"/>
</dbReference>
<feature type="signal peptide" evidence="6">
    <location>
        <begin position="1"/>
        <end position="17"/>
    </location>
</feature>
<comment type="similarity">
    <text evidence="4">Belongs to the TonB-dependent receptor family.</text>
</comment>
<keyword evidence="2 4" id="KW-0472">Membrane</keyword>
<comment type="subcellular location">
    <subcellularLocation>
        <location evidence="1 4">Cell outer membrane</location>
    </subcellularLocation>
</comment>
<evidence type="ECO:0000259" key="7">
    <source>
        <dbReference type="Pfam" id="PF00593"/>
    </source>
</evidence>
<feature type="chain" id="PRO_5047411122" evidence="6">
    <location>
        <begin position="18"/>
        <end position="827"/>
    </location>
</feature>